<keyword evidence="1" id="KW-1133">Transmembrane helix</keyword>
<feature type="transmembrane region" description="Helical" evidence="1">
    <location>
        <begin position="105"/>
        <end position="125"/>
    </location>
</feature>
<organism evidence="2 3">
    <name type="scientific">Marivirga aurantiaca</name>
    <dbReference type="NCBI Taxonomy" id="2802615"/>
    <lineage>
        <taxon>Bacteria</taxon>
        <taxon>Pseudomonadati</taxon>
        <taxon>Bacteroidota</taxon>
        <taxon>Cytophagia</taxon>
        <taxon>Cytophagales</taxon>
        <taxon>Marivirgaceae</taxon>
        <taxon>Marivirga</taxon>
    </lineage>
</organism>
<keyword evidence="3" id="KW-1185">Reference proteome</keyword>
<proteinExistence type="predicted"/>
<gene>
    <name evidence="2" type="ORF">JKA74_16500</name>
</gene>
<reference evidence="2" key="1">
    <citation type="submission" date="2021-01" db="EMBL/GenBank/DDBJ databases">
        <title>Marivirga aurantiaca sp. nov., isolated from intertidal surface sediments.</title>
        <authorList>
            <person name="Zhang M."/>
        </authorList>
    </citation>
    <scope>NUCLEOTIDE SEQUENCE</scope>
    <source>
        <strain evidence="2">S37H4</strain>
    </source>
</reference>
<comment type="caution">
    <text evidence="2">The sequence shown here is derived from an EMBL/GenBank/DDBJ whole genome shotgun (WGS) entry which is preliminary data.</text>
</comment>
<evidence type="ECO:0000313" key="3">
    <source>
        <dbReference type="Proteomes" id="UP000611723"/>
    </source>
</evidence>
<sequence length="170" mass="19297">MLYTVALYAMPQRKMSTKKRKNYTNSTLLFCLVGLFIPGLTIYVILGAQLIIEKLGVKCHFIWPILWTIAAIGAIVTPLIFVRLMNSKLKTGYNYPNNKILNFNIIELTFIQCALGAFFSNAHTLCYGNGGQNGLEYIFTGWLALPLIIIFSLIFDKLRANKIKEIKLNR</sequence>
<accession>A0A934X0G5</accession>
<dbReference type="AlphaFoldDB" id="A0A934X0G5"/>
<keyword evidence="1" id="KW-0812">Transmembrane</keyword>
<evidence type="ECO:0000256" key="1">
    <source>
        <dbReference type="SAM" id="Phobius"/>
    </source>
</evidence>
<protein>
    <submittedName>
        <fullName evidence="2">Uncharacterized protein</fullName>
    </submittedName>
</protein>
<keyword evidence="1" id="KW-0472">Membrane</keyword>
<name>A0A934X0G5_9BACT</name>
<feature type="transmembrane region" description="Helical" evidence="1">
    <location>
        <begin position="28"/>
        <end position="52"/>
    </location>
</feature>
<dbReference type="EMBL" id="JAEQBW010000009">
    <property type="protein sequence ID" value="MBK6266648.1"/>
    <property type="molecule type" value="Genomic_DNA"/>
</dbReference>
<feature type="transmembrane region" description="Helical" evidence="1">
    <location>
        <begin position="64"/>
        <end position="84"/>
    </location>
</feature>
<dbReference type="RefSeq" id="WP_201432334.1">
    <property type="nucleotide sequence ID" value="NZ_JAEQBW010000009.1"/>
</dbReference>
<dbReference type="Proteomes" id="UP000611723">
    <property type="component" value="Unassembled WGS sequence"/>
</dbReference>
<feature type="transmembrane region" description="Helical" evidence="1">
    <location>
        <begin position="137"/>
        <end position="155"/>
    </location>
</feature>
<evidence type="ECO:0000313" key="2">
    <source>
        <dbReference type="EMBL" id="MBK6266648.1"/>
    </source>
</evidence>